<dbReference type="PATRIC" id="fig|1240678.4.peg.7679"/>
<accession>A0A0D7CE25</accession>
<evidence type="ECO:0000313" key="1">
    <source>
        <dbReference type="EMBL" id="KIZ14489.1"/>
    </source>
</evidence>
<dbReference type="AlphaFoldDB" id="A0A0D7CE25"/>
<organism evidence="1 2">
    <name type="scientific">Streptomyces natalensis ATCC 27448</name>
    <dbReference type="NCBI Taxonomy" id="1240678"/>
    <lineage>
        <taxon>Bacteria</taxon>
        <taxon>Bacillati</taxon>
        <taxon>Actinomycetota</taxon>
        <taxon>Actinomycetes</taxon>
        <taxon>Kitasatosporales</taxon>
        <taxon>Streptomycetaceae</taxon>
        <taxon>Streptomyces</taxon>
    </lineage>
</organism>
<comment type="caution">
    <text evidence="1">The sequence shown here is derived from an EMBL/GenBank/DDBJ whole genome shotgun (WGS) entry which is preliminary data.</text>
</comment>
<reference evidence="1 2" key="1">
    <citation type="submission" date="2014-09" db="EMBL/GenBank/DDBJ databases">
        <title>Draft genome sequence of Streptomyces natalensis ATCC 27448, producer of the antifungal pimaricin.</title>
        <authorList>
            <person name="Mendes M.V."/>
            <person name="Beites T."/>
            <person name="Pires S."/>
            <person name="Santos C.L."/>
            <person name="Moradas-Ferreira P."/>
        </authorList>
    </citation>
    <scope>NUCLEOTIDE SEQUENCE [LARGE SCALE GENOMIC DNA]</scope>
    <source>
        <strain evidence="1 2">ATCC 27448</strain>
    </source>
</reference>
<evidence type="ECO:0000313" key="2">
    <source>
        <dbReference type="Proteomes" id="UP000032458"/>
    </source>
</evidence>
<dbReference type="RefSeq" id="WP_030066778.1">
    <property type="nucleotide sequence ID" value="NZ_JRKI01000061.1"/>
</dbReference>
<gene>
    <name evidence="1" type="ORF">SNA_36045</name>
</gene>
<protein>
    <submittedName>
        <fullName evidence="1">Uncharacterized protein</fullName>
    </submittedName>
</protein>
<proteinExistence type="predicted"/>
<keyword evidence="2" id="KW-1185">Reference proteome</keyword>
<name>A0A0D7CE25_9ACTN</name>
<sequence length="155" mass="17742">MCDFTARFLMTLLSWLFPTTGRHRATPTTPQPAMPPMPDEAPEVLPPHVQERYQTIWGEESGAVRLYLVHHEAREHKRRTMGKLARASWRLKQHAEDMRRADRCLAVALATVGIDYTGPGVRDYATEGRAEYAERYENGAWGLRPWVPQWTAQAA</sequence>
<dbReference type="EMBL" id="JRKI01000061">
    <property type="protein sequence ID" value="KIZ14489.1"/>
    <property type="molecule type" value="Genomic_DNA"/>
</dbReference>
<dbReference type="Proteomes" id="UP000032458">
    <property type="component" value="Unassembled WGS sequence"/>
</dbReference>